<proteinExistence type="predicted"/>
<dbReference type="Pfam" id="PF07009">
    <property type="entry name" value="NusG_II"/>
    <property type="match status" value="1"/>
</dbReference>
<sequence>MKTRWYLLILGLIAALSLTAILWMARRGHGPTVLVSQDGQLLYTLDLSQVSSPYTITIPWEGGYNVLTITPETVYVSEADCDNQVCVQHGPLQSGSTPITCLPHRLIVRWADGS</sequence>
<reference evidence="1" key="1">
    <citation type="submission" date="2020-10" db="EMBL/GenBank/DDBJ databases">
        <authorList>
            <person name="Gilroy R."/>
        </authorList>
    </citation>
    <scope>NUCLEOTIDE SEQUENCE</scope>
    <source>
        <strain evidence="1">ChiBcec15-4380</strain>
    </source>
</reference>
<dbReference type="EMBL" id="DVHE01000014">
    <property type="protein sequence ID" value="HIR50038.1"/>
    <property type="molecule type" value="Genomic_DNA"/>
</dbReference>
<protein>
    <submittedName>
        <fullName evidence="1">NusG domain II-containing protein</fullName>
    </submittedName>
</protein>
<evidence type="ECO:0000313" key="1">
    <source>
        <dbReference type="EMBL" id="HIR50038.1"/>
    </source>
</evidence>
<dbReference type="AlphaFoldDB" id="A0A9D1DG73"/>
<dbReference type="Gene3D" id="2.60.320.10">
    <property type="entry name" value="N-utilization substance G protein NusG, insert domain"/>
    <property type="match status" value="1"/>
</dbReference>
<comment type="caution">
    <text evidence="1">The sequence shown here is derived from an EMBL/GenBank/DDBJ whole genome shotgun (WGS) entry which is preliminary data.</text>
</comment>
<gene>
    <name evidence="1" type="ORF">IAA53_01920</name>
</gene>
<evidence type="ECO:0000313" key="2">
    <source>
        <dbReference type="Proteomes" id="UP000824239"/>
    </source>
</evidence>
<accession>A0A9D1DG73</accession>
<dbReference type="InterPro" id="IPR038690">
    <property type="entry name" value="NusG_2_sf"/>
</dbReference>
<reference evidence="1" key="2">
    <citation type="journal article" date="2021" name="PeerJ">
        <title>Extensive microbial diversity within the chicken gut microbiome revealed by metagenomics and culture.</title>
        <authorList>
            <person name="Gilroy R."/>
            <person name="Ravi A."/>
            <person name="Getino M."/>
            <person name="Pursley I."/>
            <person name="Horton D.L."/>
            <person name="Alikhan N.F."/>
            <person name="Baker D."/>
            <person name="Gharbi K."/>
            <person name="Hall N."/>
            <person name="Watson M."/>
            <person name="Adriaenssens E.M."/>
            <person name="Foster-Nyarko E."/>
            <person name="Jarju S."/>
            <person name="Secka A."/>
            <person name="Antonio M."/>
            <person name="Oren A."/>
            <person name="Chaudhuri R.R."/>
            <person name="La Ragione R."/>
            <person name="Hildebrand F."/>
            <person name="Pallen M.J."/>
        </authorList>
    </citation>
    <scope>NUCLEOTIDE SEQUENCE</scope>
    <source>
        <strain evidence="1">ChiBcec15-4380</strain>
    </source>
</reference>
<name>A0A9D1DG73_9FIRM</name>
<dbReference type="Proteomes" id="UP000824239">
    <property type="component" value="Unassembled WGS sequence"/>
</dbReference>
<organism evidence="1 2">
    <name type="scientific">Candidatus Avoscillospira avicola</name>
    <dbReference type="NCBI Taxonomy" id="2840706"/>
    <lineage>
        <taxon>Bacteria</taxon>
        <taxon>Bacillati</taxon>
        <taxon>Bacillota</taxon>
        <taxon>Clostridia</taxon>
        <taxon>Eubacteriales</taxon>
        <taxon>Oscillospiraceae</taxon>
        <taxon>Oscillospiraceae incertae sedis</taxon>
        <taxon>Candidatus Avoscillospira</taxon>
    </lineage>
</organism>